<keyword evidence="2" id="KW-1185">Reference proteome</keyword>
<organism evidence="1 2">
    <name type="scientific">Aquirhabdus parva</name>
    <dbReference type="NCBI Taxonomy" id="2283318"/>
    <lineage>
        <taxon>Bacteria</taxon>
        <taxon>Pseudomonadati</taxon>
        <taxon>Pseudomonadota</taxon>
        <taxon>Gammaproteobacteria</taxon>
        <taxon>Moraxellales</taxon>
        <taxon>Moraxellaceae</taxon>
        <taxon>Aquirhabdus</taxon>
    </lineage>
</organism>
<protein>
    <submittedName>
        <fullName evidence="1">Uncharacterized protein</fullName>
    </submittedName>
</protein>
<reference evidence="1 2" key="1">
    <citation type="submission" date="2018-07" db="EMBL/GenBank/DDBJ databases">
        <title>Genome sequencing of Moraxellaceae gen. HYN0046.</title>
        <authorList>
            <person name="Kim M."/>
            <person name="Yi H."/>
        </authorList>
    </citation>
    <scope>NUCLEOTIDE SEQUENCE [LARGE SCALE GENOMIC DNA]</scope>
    <source>
        <strain evidence="1 2">HYN0046</strain>
    </source>
</reference>
<dbReference type="RefSeq" id="WP_114898711.1">
    <property type="nucleotide sequence ID" value="NZ_CP031222.1"/>
</dbReference>
<dbReference type="KEGG" id="mbah:HYN46_07030"/>
<dbReference type="AlphaFoldDB" id="A0A345P5P2"/>
<proteinExistence type="predicted"/>
<evidence type="ECO:0000313" key="2">
    <source>
        <dbReference type="Proteomes" id="UP000253940"/>
    </source>
</evidence>
<evidence type="ECO:0000313" key="1">
    <source>
        <dbReference type="EMBL" id="AXI02601.1"/>
    </source>
</evidence>
<name>A0A345P5P2_9GAMM</name>
<gene>
    <name evidence="1" type="ORF">HYN46_07030</name>
</gene>
<dbReference type="Proteomes" id="UP000253940">
    <property type="component" value="Chromosome"/>
</dbReference>
<accession>A0A345P5P2</accession>
<sequence length="65" mass="7064">MLSNIPSIKLIGCTWATISILLLMNLAGCESKADKITKQHQQEAIDLANQPGDFKDLPRPVQSAS</sequence>
<dbReference type="EMBL" id="CP031222">
    <property type="protein sequence ID" value="AXI02601.1"/>
    <property type="molecule type" value="Genomic_DNA"/>
</dbReference>